<gene>
    <name evidence="1" type="ORF">OUZ56_012237</name>
</gene>
<organism evidence="1 2">
    <name type="scientific">Daphnia magna</name>
    <dbReference type="NCBI Taxonomy" id="35525"/>
    <lineage>
        <taxon>Eukaryota</taxon>
        <taxon>Metazoa</taxon>
        <taxon>Ecdysozoa</taxon>
        <taxon>Arthropoda</taxon>
        <taxon>Crustacea</taxon>
        <taxon>Branchiopoda</taxon>
        <taxon>Diplostraca</taxon>
        <taxon>Cladocera</taxon>
        <taxon>Anomopoda</taxon>
        <taxon>Daphniidae</taxon>
        <taxon>Daphnia</taxon>
    </lineage>
</organism>
<sequence>MGVFRRSGLVEEMSAAVSFAMSEVLGPVCNLPLFALTACFLMFHLPIVGGSESSEAAFREIQRDVSSAMILEYCSPDTSILIPLFKWPAALLRMRQEVDDCSSMSYGTKTFILADPAKYFYGGGMEGGHFSLSRILVL</sequence>
<evidence type="ECO:0000313" key="2">
    <source>
        <dbReference type="Proteomes" id="UP001234178"/>
    </source>
</evidence>
<protein>
    <submittedName>
        <fullName evidence="1">Uncharacterized protein</fullName>
    </submittedName>
</protein>
<dbReference type="Proteomes" id="UP001234178">
    <property type="component" value="Unassembled WGS sequence"/>
</dbReference>
<proteinExistence type="predicted"/>
<evidence type="ECO:0000313" key="1">
    <source>
        <dbReference type="EMBL" id="KAK4007080.1"/>
    </source>
</evidence>
<reference evidence="1 2" key="1">
    <citation type="journal article" date="2023" name="Nucleic Acids Res.">
        <title>The hologenome of Daphnia magna reveals possible DNA methylation and microbiome-mediated evolution of the host genome.</title>
        <authorList>
            <person name="Chaturvedi A."/>
            <person name="Li X."/>
            <person name="Dhandapani V."/>
            <person name="Marshall H."/>
            <person name="Kissane S."/>
            <person name="Cuenca-Cambronero M."/>
            <person name="Asole G."/>
            <person name="Calvet F."/>
            <person name="Ruiz-Romero M."/>
            <person name="Marangio P."/>
            <person name="Guigo R."/>
            <person name="Rago D."/>
            <person name="Mirbahai L."/>
            <person name="Eastwood N."/>
            <person name="Colbourne J.K."/>
            <person name="Zhou J."/>
            <person name="Mallon E."/>
            <person name="Orsini L."/>
        </authorList>
    </citation>
    <scope>NUCLEOTIDE SEQUENCE [LARGE SCALE GENOMIC DNA]</scope>
    <source>
        <strain evidence="1">LRV0_1</strain>
    </source>
</reference>
<dbReference type="EMBL" id="JAOYFB010000002">
    <property type="protein sequence ID" value="KAK4007080.1"/>
    <property type="molecule type" value="Genomic_DNA"/>
</dbReference>
<accession>A0ABQ9Z2E8</accession>
<comment type="caution">
    <text evidence="1">The sequence shown here is derived from an EMBL/GenBank/DDBJ whole genome shotgun (WGS) entry which is preliminary data.</text>
</comment>
<name>A0ABQ9Z2E8_9CRUS</name>
<keyword evidence="2" id="KW-1185">Reference proteome</keyword>